<gene>
    <name evidence="1" type="ORF">LCGC14_0143340</name>
</gene>
<proteinExistence type="predicted"/>
<dbReference type="AlphaFoldDB" id="A0A0F9V0A0"/>
<dbReference type="EMBL" id="LAZR01000050">
    <property type="protein sequence ID" value="KKN98655.1"/>
    <property type="molecule type" value="Genomic_DNA"/>
</dbReference>
<evidence type="ECO:0000313" key="1">
    <source>
        <dbReference type="EMBL" id="KKN98655.1"/>
    </source>
</evidence>
<organism evidence="1">
    <name type="scientific">marine sediment metagenome</name>
    <dbReference type="NCBI Taxonomy" id="412755"/>
    <lineage>
        <taxon>unclassified sequences</taxon>
        <taxon>metagenomes</taxon>
        <taxon>ecological metagenomes</taxon>
    </lineage>
</organism>
<protein>
    <submittedName>
        <fullName evidence="1">Uncharacterized protein</fullName>
    </submittedName>
</protein>
<sequence>MKIEFATQRSARTSDLSNKQADSFADFFDEHLSSARISPEKDGITFIPSTFRAPSRLATNVIKTSMVVFDIDQKPEDDIITLEEIEDVMLDMSVEHVLYTSYSNTKETPRFRLIMPLSRAVYPEEFQQVAAGLLEDIDDFLDGRLLKVVDGCWKEISRCYFTYTVHPDRQEGATSWYHPGHLADVDDLKMRGSTYGLDHIAQKTPGTRIGHKGIGAKGRSLELAKLVAGMRGTATEEEIVTRLMAHDTTSNAGDEYFADDQYPAHRMKPGESRAQSSLRACRSFVRSHMVIPPFLAGFRSRVRPPWPTSVAA</sequence>
<name>A0A0F9V0A0_9ZZZZ</name>
<comment type="caution">
    <text evidence="1">The sequence shown here is derived from an EMBL/GenBank/DDBJ whole genome shotgun (WGS) entry which is preliminary data.</text>
</comment>
<accession>A0A0F9V0A0</accession>
<reference evidence="1" key="1">
    <citation type="journal article" date="2015" name="Nature">
        <title>Complex archaea that bridge the gap between prokaryotes and eukaryotes.</title>
        <authorList>
            <person name="Spang A."/>
            <person name="Saw J.H."/>
            <person name="Jorgensen S.L."/>
            <person name="Zaremba-Niedzwiedzka K."/>
            <person name="Martijn J."/>
            <person name="Lind A.E."/>
            <person name="van Eijk R."/>
            <person name="Schleper C."/>
            <person name="Guy L."/>
            <person name="Ettema T.J."/>
        </authorList>
    </citation>
    <scope>NUCLEOTIDE SEQUENCE</scope>
</reference>